<dbReference type="EMBL" id="EF204913">
    <property type="protein sequence ID" value="ABM67609.1"/>
    <property type="molecule type" value="Genomic_DNA"/>
</dbReference>
<evidence type="ECO:0000256" key="5">
    <source>
        <dbReference type="ARBA" id="ARBA00023274"/>
    </source>
</evidence>
<dbReference type="GO" id="GO:1990904">
    <property type="term" value="C:ribonucleoprotein complex"/>
    <property type="evidence" value="ECO:0007669"/>
    <property type="project" value="UniProtKB-KW"/>
</dbReference>
<dbReference type="GO" id="GO:0006412">
    <property type="term" value="P:translation"/>
    <property type="evidence" value="ECO:0007669"/>
    <property type="project" value="InterPro"/>
</dbReference>
<keyword evidence="4 7" id="KW-0496">Mitochondrion</keyword>
<dbReference type="RefSeq" id="YP_001504350.1">
    <property type="nucleotide sequence ID" value="NC_009905.1"/>
</dbReference>
<protein>
    <recommendedName>
        <fullName evidence="6">Small ribosomal subunit protein uS3m</fullName>
    </recommendedName>
</protein>
<dbReference type="VEuPathDB" id="FungiDB:TMP_postPC9_26"/>
<dbReference type="GO" id="GO:0005739">
    <property type="term" value="C:mitochondrion"/>
    <property type="evidence" value="ECO:0007669"/>
    <property type="project" value="UniProtKB-SubCell"/>
</dbReference>
<geneLocation type="mitochondrion" evidence="7"/>
<evidence type="ECO:0000256" key="3">
    <source>
        <dbReference type="ARBA" id="ARBA00022980"/>
    </source>
</evidence>
<evidence type="ECO:0000256" key="1">
    <source>
        <dbReference type="ARBA" id="ARBA00004173"/>
    </source>
</evidence>
<organism evidence="7">
    <name type="scientific">Pleurotus ostreatus</name>
    <name type="common">Oyster mushroom</name>
    <name type="synonym">White-rot fungus</name>
    <dbReference type="NCBI Taxonomy" id="5322"/>
    <lineage>
        <taxon>Eukaryota</taxon>
        <taxon>Fungi</taxon>
        <taxon>Dikarya</taxon>
        <taxon>Basidiomycota</taxon>
        <taxon>Agaricomycotina</taxon>
        <taxon>Agaricomycetes</taxon>
        <taxon>Agaricomycetidae</taxon>
        <taxon>Agaricales</taxon>
        <taxon>Pleurotineae</taxon>
        <taxon>Pleurotaceae</taxon>
        <taxon>Pleurotus</taxon>
    </lineage>
</organism>
<evidence type="ECO:0000313" key="7">
    <source>
        <dbReference type="EMBL" id="ABM67609.1"/>
    </source>
</evidence>
<proteinExistence type="inferred from homology"/>
<name>A7KCS8_PLEOS</name>
<sequence length="735" mass="84533">MNNSENKNLYLTKILPLFGDPILKKTTKDRMLNKYNMENLNAIPNSNLNKKTNTKIIKLSNVLGLYLKGLNIYNFHLNNYINNNNNKDLILHLKNQQKQTTNIESLNKKNFSMEKENTFNTKLSTLLKVLNKYLNITDSGASINNLGQKKSNKKSLNLDLRTLRILPSDSAFLATSSNKTNLFKKNRKIQKLQIISNFSNLNSDLQSNKPLNLGLKSENNNKENFSSLALSQKIIIKNSIVNAKTDLINDSENLLQKLINTRLWKKLISPSHILSLGASEVGGDNSEFVFQLDGKKGVDKIKLLNSLLHPSSTKISKFASKSYIKKLILKGLSLGIISRTDLSNTKNLKIKGLNLLEIILSSIIAIKILNSKISLKRKKIRLLKYINLASELSRSNSNNKNINNISFSYLNNNQNNLSNSSNKNNFLIPIQNKNIPVVYNNKLAPIINQYIKSMTIFNMKNKGSIFSYSSIIGFNFLSKNNKLIKNVYKFLSTSFYSMYCLISKPVFVITPDKIIIQLFYYLFIPNLFKYKIRNRKKFFNRLLKSKRAKSNRNFVNNQNKFRFSNKFKYKKIKKAQRKIFRKLSNISLINLYPNKFKKICLILSRFFKKPVELDLIRLHYPYNDSNILVNLLGIMINKIKIRIIIRKLFRKAIIKNPNKLENKNLTILPSFLSGMNIRIAGRLLTQKVVPRMTVKTIRRGVLAKSKVNFSDVARLTKKNKRGAFSITISSGQNFK</sequence>
<dbReference type="AlphaFoldDB" id="A7KCS8"/>
<reference evidence="7" key="1">
    <citation type="submission" date="2007-01" db="EMBL/GenBank/DDBJ databases">
        <authorList>
            <person name="Zeng F.Y."/>
            <person name="Wang Y."/>
            <person name="Leung F.C."/>
        </authorList>
    </citation>
    <scope>NUCLEOTIDE SEQUENCE</scope>
    <source>
        <strain evidence="7">P51</strain>
    </source>
</reference>
<evidence type="ECO:0000256" key="6">
    <source>
        <dbReference type="ARBA" id="ARBA00035157"/>
    </source>
</evidence>
<evidence type="ECO:0000256" key="4">
    <source>
        <dbReference type="ARBA" id="ARBA00023128"/>
    </source>
</evidence>
<accession>A7KCS8</accession>
<keyword evidence="3 7" id="KW-0689">Ribosomal protein</keyword>
<dbReference type="Pfam" id="PF05316">
    <property type="entry name" value="VAR1"/>
    <property type="match status" value="1"/>
</dbReference>
<comment type="subcellular location">
    <subcellularLocation>
        <location evidence="1">Mitochondrion</location>
    </subcellularLocation>
</comment>
<dbReference type="InterPro" id="IPR007980">
    <property type="entry name" value="Ribosomal_uS3m_fun"/>
</dbReference>
<dbReference type="GO" id="GO:0005840">
    <property type="term" value="C:ribosome"/>
    <property type="evidence" value="ECO:0007669"/>
    <property type="project" value="UniProtKB-KW"/>
</dbReference>
<dbReference type="GO" id="GO:0003735">
    <property type="term" value="F:structural constituent of ribosome"/>
    <property type="evidence" value="ECO:0007669"/>
    <property type="project" value="InterPro"/>
</dbReference>
<evidence type="ECO:0000256" key="2">
    <source>
        <dbReference type="ARBA" id="ARBA00010761"/>
    </source>
</evidence>
<comment type="similarity">
    <text evidence="2">Belongs to the universal ribosomal protein uS3 family.</text>
</comment>
<reference evidence="7" key="2">
    <citation type="journal article" date="2008" name="FEMS Microbiol. Lett.">
        <title>The mitochondrial genome of the Basidiomycete fungus Pleurotus ostreatus (oyster mushroom).</title>
        <authorList>
            <person name="Wang Y."/>
            <person name="Zeng F."/>
            <person name="Hon C.C."/>
            <person name="Zhang Y."/>
            <person name="Leung F.C."/>
        </authorList>
    </citation>
    <scope>NUCLEOTIDE SEQUENCE</scope>
    <source>
        <strain evidence="7">P51</strain>
    </source>
</reference>
<keyword evidence="5" id="KW-0687">Ribonucleoprotein</keyword>